<proteinExistence type="predicted"/>
<feature type="region of interest" description="Disordered" evidence="1">
    <location>
        <begin position="327"/>
        <end position="374"/>
    </location>
</feature>
<feature type="region of interest" description="Disordered" evidence="1">
    <location>
        <begin position="173"/>
        <end position="244"/>
    </location>
</feature>
<evidence type="ECO:0000313" key="3">
    <source>
        <dbReference type="Proteomes" id="UP000472372"/>
    </source>
</evidence>
<organism evidence="2 3">
    <name type="scientific">Pyrenophora teres f. teres</name>
    <dbReference type="NCBI Taxonomy" id="97479"/>
    <lineage>
        <taxon>Eukaryota</taxon>
        <taxon>Fungi</taxon>
        <taxon>Dikarya</taxon>
        <taxon>Ascomycota</taxon>
        <taxon>Pezizomycotina</taxon>
        <taxon>Dothideomycetes</taxon>
        <taxon>Pleosporomycetidae</taxon>
        <taxon>Pleosporales</taxon>
        <taxon>Pleosporineae</taxon>
        <taxon>Pleosporaceae</taxon>
        <taxon>Pyrenophora</taxon>
    </lineage>
</organism>
<feature type="compositionally biased region" description="Polar residues" evidence="1">
    <location>
        <begin position="327"/>
        <end position="339"/>
    </location>
</feature>
<gene>
    <name evidence="2" type="ORF">PTTW11_04998</name>
</gene>
<feature type="compositionally biased region" description="Polar residues" evidence="1">
    <location>
        <begin position="355"/>
        <end position="374"/>
    </location>
</feature>
<protein>
    <submittedName>
        <fullName evidence="2">Uncharacterized protein</fullName>
    </submittedName>
</protein>
<dbReference type="EMBL" id="HG992980">
    <property type="protein sequence ID" value="CAE7032448.1"/>
    <property type="molecule type" value="Genomic_DNA"/>
</dbReference>
<sequence length="374" mass="42826">MFMKMEDADQPDDSDRHEYLDMGWAHEELIPFLEEVFTGSEGMPTSTWERMVLFARFNLDRIPLHEDFPSTIERLRLCLINASLLTPYELNKFMRIASMGPQMCVRIFVRHAIRHGPYRLHSLGNGPNPCYPRPQEDGTERAAVVVIPKPAKPDVVKKLEAEVKALTLKLEKYESEKKQSQKSQSQKNQHRQNQNQKNQNSGAYNNNGNHQGRPLKSQRTMAAGQDRRPPQHPGRYNLPPGHSYNQYPGMYKPTGAPMVVPHLYNPAFIQPYPDPLSMYDNSPQPYMSMPHYQQQTLQDRQCQVFAGPAPPAPVPTQALHEGNNDQMAYSPVQSSFPTELSTRLQRLQLQQTRSCPQEVQSSSTSNEEQPTYLR</sequence>
<evidence type="ECO:0000256" key="1">
    <source>
        <dbReference type="SAM" id="MobiDB-lite"/>
    </source>
</evidence>
<name>A0A6S6W0M9_9PLEO</name>
<evidence type="ECO:0000313" key="2">
    <source>
        <dbReference type="EMBL" id="CAE7032448.1"/>
    </source>
</evidence>
<dbReference type="Proteomes" id="UP000472372">
    <property type="component" value="Chromosome 4"/>
</dbReference>
<feature type="compositionally biased region" description="Low complexity" evidence="1">
    <location>
        <begin position="340"/>
        <end position="354"/>
    </location>
</feature>
<accession>A0A6S6W0M9</accession>
<feature type="compositionally biased region" description="Low complexity" evidence="1">
    <location>
        <begin position="181"/>
        <end position="209"/>
    </location>
</feature>
<reference evidence="2" key="1">
    <citation type="submission" date="2021-02" db="EMBL/GenBank/DDBJ databases">
        <authorList>
            <person name="Syme A R."/>
            <person name="Syme A R."/>
            <person name="Moolhuijzen P."/>
        </authorList>
    </citation>
    <scope>NUCLEOTIDE SEQUENCE</scope>
    <source>
        <strain evidence="2">W1-1</strain>
    </source>
</reference>
<dbReference type="AlphaFoldDB" id="A0A6S6W0M9"/>